<feature type="region of interest" description="Disordered" evidence="1">
    <location>
        <begin position="31"/>
        <end position="134"/>
    </location>
</feature>
<sequence>MPWFNSTRDTPIPGFTTFPCSLWCVKLPWDKNKQSSGAGDAGDAGDAGNTASPAPADRGESAPAEAVEQKLPKGYTPPKGRPTPKRRDVELERGIIGGQSLAPSDTYSQARQKRKEMKASMSKEEYKAYKQREREERLKRQREQQAAMDRGEEAFLMDRDKGEVRRYARDWVDARRFVSNFVMPVAIALLVIMLVGNFFPEFAATASTFAMLLMLVFLVEGISIGRRVNKAVRARFPETTETGFGLGYYSYSRAVQPRKWRTPRPRVELGADV</sequence>
<feature type="transmembrane region" description="Helical" evidence="2">
    <location>
        <begin position="177"/>
        <end position="196"/>
    </location>
</feature>
<evidence type="ECO:0000313" key="4">
    <source>
        <dbReference type="Proteomes" id="UP000001409"/>
    </source>
</evidence>
<dbReference type="KEGG" id="cef:CE2090"/>
<dbReference type="Proteomes" id="UP000001409">
    <property type="component" value="Chromosome"/>
</dbReference>
<accession>Q8FNQ4</accession>
<dbReference type="Pfam" id="PF11241">
    <property type="entry name" value="DUF3043"/>
    <property type="match status" value="1"/>
</dbReference>
<dbReference type="STRING" id="196164.gene:10742518"/>
<dbReference type="InterPro" id="IPR021403">
    <property type="entry name" value="DUF3043"/>
</dbReference>
<dbReference type="EMBL" id="BA000035">
    <property type="protein sequence ID" value="BAC18900.1"/>
    <property type="molecule type" value="Genomic_DNA"/>
</dbReference>
<evidence type="ECO:0008006" key="5">
    <source>
        <dbReference type="Google" id="ProtNLM"/>
    </source>
</evidence>
<feature type="compositionally biased region" description="Polar residues" evidence="1">
    <location>
        <begin position="101"/>
        <end position="110"/>
    </location>
</feature>
<organism evidence="3 4">
    <name type="scientific">Corynebacterium efficiens (strain DSM 44549 / YS-314 / AJ 12310 / JCM 11189 / NBRC 100395)</name>
    <dbReference type="NCBI Taxonomy" id="196164"/>
    <lineage>
        <taxon>Bacteria</taxon>
        <taxon>Bacillati</taxon>
        <taxon>Actinomycetota</taxon>
        <taxon>Actinomycetes</taxon>
        <taxon>Mycobacteriales</taxon>
        <taxon>Corynebacteriaceae</taxon>
        <taxon>Corynebacterium</taxon>
    </lineage>
</organism>
<keyword evidence="4" id="KW-1185">Reference proteome</keyword>
<proteinExistence type="predicted"/>
<keyword evidence="2" id="KW-0472">Membrane</keyword>
<protein>
    <recommendedName>
        <fullName evidence="5">DUF3043 domain-containing protein</fullName>
    </recommendedName>
</protein>
<name>Q8FNQ4_COREF</name>
<evidence type="ECO:0000256" key="2">
    <source>
        <dbReference type="SAM" id="Phobius"/>
    </source>
</evidence>
<evidence type="ECO:0000313" key="3">
    <source>
        <dbReference type="EMBL" id="BAC18900.1"/>
    </source>
</evidence>
<keyword evidence="2" id="KW-1133">Transmembrane helix</keyword>
<dbReference type="HOGENOM" id="CLU_091328_0_0_11"/>
<feature type="transmembrane region" description="Helical" evidence="2">
    <location>
        <begin position="202"/>
        <end position="225"/>
    </location>
</feature>
<dbReference type="eggNOG" id="ENOG5031D67">
    <property type="taxonomic scope" value="Bacteria"/>
</dbReference>
<feature type="compositionally biased region" description="Basic and acidic residues" evidence="1">
    <location>
        <begin position="117"/>
        <end position="134"/>
    </location>
</feature>
<reference evidence="3 4" key="1">
    <citation type="journal article" date="2003" name="Genome Res.">
        <title>Comparative complete genome sequence analysis of the amino acid replacements responsible for the thermostability of Corynebacterium efficiens.</title>
        <authorList>
            <person name="Nishio Y."/>
            <person name="Nakamura Y."/>
            <person name="Kawarabayasi Y."/>
            <person name="Usuda Y."/>
            <person name="Kimura E."/>
            <person name="Sugimoto S."/>
            <person name="Matsui K."/>
            <person name="Yamagishi A."/>
            <person name="Kikuchi H."/>
            <person name="Ikeo K."/>
            <person name="Gojobori T."/>
        </authorList>
    </citation>
    <scope>NUCLEOTIDE SEQUENCE [LARGE SCALE GENOMIC DNA]</scope>
    <source>
        <strain evidence="4">DSM 44549 / YS-314 / AJ 12310 / JCM 11189 / NBRC 100395</strain>
    </source>
</reference>
<evidence type="ECO:0000256" key="1">
    <source>
        <dbReference type="SAM" id="MobiDB-lite"/>
    </source>
</evidence>
<keyword evidence="2" id="KW-0812">Transmembrane</keyword>
<dbReference type="AlphaFoldDB" id="Q8FNQ4"/>